<dbReference type="AlphaFoldDB" id="A0A0B1SWB1"/>
<reference evidence="1 2" key="1">
    <citation type="submission" date="2014-03" db="EMBL/GenBank/DDBJ databases">
        <title>Draft genome of the hookworm Oesophagostomum dentatum.</title>
        <authorList>
            <person name="Mitreva M."/>
        </authorList>
    </citation>
    <scope>NUCLEOTIDE SEQUENCE [LARGE SCALE GENOMIC DNA]</scope>
    <source>
        <strain evidence="1 2">OD-Hann</strain>
    </source>
</reference>
<keyword evidence="2" id="KW-1185">Reference proteome</keyword>
<name>A0A0B1SWB1_OESDE</name>
<accession>A0A0B1SWB1</accession>
<dbReference type="EMBL" id="KN556336">
    <property type="protein sequence ID" value="KHJ88161.1"/>
    <property type="molecule type" value="Genomic_DNA"/>
</dbReference>
<proteinExistence type="predicted"/>
<gene>
    <name evidence="1" type="ORF">OESDEN_12049</name>
</gene>
<protein>
    <submittedName>
        <fullName evidence="1">Uncharacterized protein</fullName>
    </submittedName>
</protein>
<dbReference type="Proteomes" id="UP000053660">
    <property type="component" value="Unassembled WGS sequence"/>
</dbReference>
<sequence length="146" mass="17635">MWYPIKLARSCPGCTGSYWVNGRRRESVRVMRAKRQLPPYSTPVPWEPSWPKLDRQQRPWWHHHEEWPKYQAPRWDFHGNTLNPHFQDPWVPPENRFQQKWMDICYSLSLQSKEFSEVPCSQLPGELKDRNTELRGYICLKRENGA</sequence>
<organism evidence="1 2">
    <name type="scientific">Oesophagostomum dentatum</name>
    <name type="common">Nodular worm</name>
    <dbReference type="NCBI Taxonomy" id="61180"/>
    <lineage>
        <taxon>Eukaryota</taxon>
        <taxon>Metazoa</taxon>
        <taxon>Ecdysozoa</taxon>
        <taxon>Nematoda</taxon>
        <taxon>Chromadorea</taxon>
        <taxon>Rhabditida</taxon>
        <taxon>Rhabditina</taxon>
        <taxon>Rhabditomorpha</taxon>
        <taxon>Strongyloidea</taxon>
        <taxon>Strongylidae</taxon>
        <taxon>Oesophagostomum</taxon>
    </lineage>
</organism>
<evidence type="ECO:0000313" key="2">
    <source>
        <dbReference type="Proteomes" id="UP000053660"/>
    </source>
</evidence>
<evidence type="ECO:0000313" key="1">
    <source>
        <dbReference type="EMBL" id="KHJ88161.1"/>
    </source>
</evidence>